<dbReference type="InterPro" id="IPR005546">
    <property type="entry name" value="Autotransporte_beta"/>
</dbReference>
<dbReference type="InterPro" id="IPR012332">
    <property type="entry name" value="Autotransporter_pectin_lyase_C"/>
</dbReference>
<evidence type="ECO:0000256" key="7">
    <source>
        <dbReference type="ARBA" id="ARBA00023295"/>
    </source>
</evidence>
<evidence type="ECO:0000256" key="8">
    <source>
        <dbReference type="SAM" id="MobiDB-lite"/>
    </source>
</evidence>
<dbReference type="SMART" id="SM00869">
    <property type="entry name" value="Autotransporter"/>
    <property type="match status" value="1"/>
</dbReference>
<keyword evidence="5" id="KW-0677">Repeat</keyword>
<dbReference type="SUPFAM" id="SSF103515">
    <property type="entry name" value="Autotransporter"/>
    <property type="match status" value="1"/>
</dbReference>
<dbReference type="Gene3D" id="2.60.120.200">
    <property type="match status" value="1"/>
</dbReference>
<dbReference type="InterPro" id="IPR013320">
    <property type="entry name" value="ConA-like_dom_sf"/>
</dbReference>
<reference evidence="10 11" key="1">
    <citation type="submission" date="2019-05" db="EMBL/GenBank/DDBJ databases">
        <title>Pasteurellaceae isolates from reptiles.</title>
        <authorList>
            <person name="Bojesen A.M."/>
            <person name="Lund E."/>
        </authorList>
    </citation>
    <scope>NUCLEOTIDE SEQUENCE [LARGE SCALE GENOMIC DNA]</scope>
    <source>
        <strain evidence="10 11">ELNT2x</strain>
    </source>
</reference>
<comment type="similarity">
    <text evidence="2">Belongs to the glycosyl hydrolase 33 family.</text>
</comment>
<gene>
    <name evidence="10" type="ORF">FHQ21_11530</name>
</gene>
<dbReference type="InterPro" id="IPR011040">
    <property type="entry name" value="Sialidase"/>
</dbReference>
<dbReference type="Proteomes" id="UP000305526">
    <property type="component" value="Unassembled WGS sequence"/>
</dbReference>
<dbReference type="Pfam" id="PF13088">
    <property type="entry name" value="BNR_2"/>
    <property type="match status" value="1"/>
</dbReference>
<feature type="region of interest" description="Disordered" evidence="8">
    <location>
        <begin position="580"/>
        <end position="599"/>
    </location>
</feature>
<dbReference type="PANTHER" id="PTHR10628">
    <property type="entry name" value="SIALIDASE"/>
    <property type="match status" value="1"/>
</dbReference>
<feature type="compositionally biased region" description="Basic and acidic residues" evidence="8">
    <location>
        <begin position="585"/>
        <end position="595"/>
    </location>
</feature>
<feature type="domain" description="Autotransporter" evidence="9">
    <location>
        <begin position="1773"/>
        <end position="2040"/>
    </location>
</feature>
<name>A0ABY2XU14_9PAST</name>
<evidence type="ECO:0000256" key="5">
    <source>
        <dbReference type="ARBA" id="ARBA00022737"/>
    </source>
</evidence>
<dbReference type="InterPro" id="IPR036709">
    <property type="entry name" value="Autotransporte_beta_dom_sf"/>
</dbReference>
<evidence type="ECO:0000256" key="2">
    <source>
        <dbReference type="ARBA" id="ARBA00009348"/>
    </source>
</evidence>
<evidence type="ECO:0000313" key="10">
    <source>
        <dbReference type="EMBL" id="TNG88117.1"/>
    </source>
</evidence>
<keyword evidence="6" id="KW-0378">Hydrolase</keyword>
<feature type="region of interest" description="Disordered" evidence="8">
    <location>
        <begin position="1705"/>
        <end position="1725"/>
    </location>
</feature>
<evidence type="ECO:0000259" key="9">
    <source>
        <dbReference type="PROSITE" id="PS51208"/>
    </source>
</evidence>
<dbReference type="Gene3D" id="2.120.10.10">
    <property type="match status" value="1"/>
</dbReference>
<dbReference type="SUPFAM" id="SSF49899">
    <property type="entry name" value="Concanavalin A-like lectins/glucanases"/>
    <property type="match status" value="1"/>
</dbReference>
<evidence type="ECO:0000256" key="1">
    <source>
        <dbReference type="ARBA" id="ARBA00000427"/>
    </source>
</evidence>
<evidence type="ECO:0000313" key="11">
    <source>
        <dbReference type="Proteomes" id="UP000305526"/>
    </source>
</evidence>
<comment type="catalytic activity">
    <reaction evidence="1">
        <text>Hydrolysis of alpha-(2-&gt;3)-, alpha-(2-&gt;6)-, alpha-(2-&gt;8)- glycosidic linkages of terminal sialic acid residues in oligosaccharides, glycoproteins, glycolipids, colominic acid and synthetic substrates.</text>
        <dbReference type="EC" id="3.2.1.18"/>
    </reaction>
</comment>
<dbReference type="CDD" id="cd15482">
    <property type="entry name" value="Sialidase_non-viral"/>
    <property type="match status" value="1"/>
</dbReference>
<keyword evidence="11" id="KW-1185">Reference proteome</keyword>
<dbReference type="Gene3D" id="2.40.220.10">
    <property type="entry name" value="Intramolecular Trans-sialidase, Domain 3"/>
    <property type="match status" value="1"/>
</dbReference>
<dbReference type="PANTHER" id="PTHR10628:SF30">
    <property type="entry name" value="EXO-ALPHA-SIALIDASE"/>
    <property type="match status" value="1"/>
</dbReference>
<dbReference type="SUPFAM" id="SSF51126">
    <property type="entry name" value="Pectin lyase-like"/>
    <property type="match status" value="2"/>
</dbReference>
<proteinExistence type="inferred from homology"/>
<evidence type="ECO:0000256" key="4">
    <source>
        <dbReference type="ARBA" id="ARBA00022729"/>
    </source>
</evidence>
<dbReference type="SUPFAM" id="SSF50939">
    <property type="entry name" value="Sialidases"/>
    <property type="match status" value="1"/>
</dbReference>
<keyword evidence="4" id="KW-0732">Signal</keyword>
<accession>A0ABY2XU14</accession>
<dbReference type="Pfam" id="PF02973">
    <property type="entry name" value="Sialidase"/>
    <property type="match status" value="1"/>
</dbReference>
<dbReference type="InterPro" id="IPR026856">
    <property type="entry name" value="Sialidase_fam"/>
</dbReference>
<dbReference type="InterPro" id="IPR004124">
    <property type="entry name" value="Glyco_hydro_33_N"/>
</dbReference>
<sequence>MFTINQSQFHCFSINFSLLAHSMRCFMNNTSILNSSIHLLQKSSLAILISSFFATGAFAESLTTIQKTETLVSSTVSNTIPSIFTYSALTPFSSPVNVTDTFTAQNAFQLESGSLTFRFKNSEATQLTALLGVSNSKKDNDYILFYVNRKASGDAFGIEIRKNTNLIPNNQLVTADIARNDSEFTTVTYTFDKSNKKIMIYVNGTLQKTYDGDTKFFKDIEGLDAAYVGRTKRASGTREMTFTGNVYYAGAEPKVLTAEEVKAEHDKLTKNYVLEYNAYLEKEAANIKYAEDKHNKLGSYMSTKEPLFQKDQGNAKNYRIPALLTTKDGIVIAAIDKRHQHAGDWGNIDTAIRRSLDGGKTWQDDQVIIDLASQTYGAANAAFLIDPLMLQDKTSGRIFMLVDMFPETQGFFGINKDHSSEGTGYKKIKDNYYRVLTGADGAQYTVRENGVVYNEDHQPTEYKVIVEGDAAIGFKDLGDLYRGAERLGNVFLQTAQQGSDAAPLKVQITSYLWLTHSDDNGATWSNPVDLTPQVKADWMRFLGTGPGTGIQLKDGTLIMPVYYTNSNNKQSAALIISKDGGNTWERGESPNDRRLASTGGSRLLNDDWKQLTESQVVELDNGDLKLFSRNLSGRVQISTSKDSGYTWQKTIISDDILLDPYSQMSVIKYSKKINGKEYLVFANPHSASRSRVNGMVWLGEVQDDGSIKWKYNTTITTGNYGYNSLTELPDGSIGLLYEESSEKIQYVRLNLQEIVWSENRIYRDKRSTEHLEVNLTSDRAETFYKIGDGEMVKVGTGENAAKLVIEEGTATLKQTADDNSKVQAYAEVTVKQGATVRLADDNQLPYDKLILEGGSVDLNGNTITVNKATSDPQTTGLYSDNITGHFINSTEQMATLIYNAGGQHTINGNLGGVAENKQPNMNLVYNPEDEYANLTIDGIAVLNEIDVKSGKITYKENTQHFSETTRLGANATLALESGTTVVAKAVTLAQDSTLSIHSAADKLVSLHSENLSGAGNLSKTGAGIFQLSGNTKLDEGNIEIKEGVFTLDDATINAKTFTLANGATLSGNGNITSAMTWQAGAVISPYHSLTTSEGERTRTLPFEANVLSFTDIINQGASVVLRVNNISDEMKAWQHDFLKITNNVTNNSDKAIPVAVNLLGTENANSDINGNGFYDNNEGISLIQIGGEAKLGVFELNNGNVLSNDLYSYTLVAFDKGASLANENKVNSDQSNFYDYRLQTRLIDMYGNPLSTIMRKPEFLADSAILEDVELPAIGEIGEIEMDSAIIEPVELPIGEIAMDSAIIEPVELPIGEMAMDSAIHQPHINTTLVNDDTTNAVTLNYNGTEARTFDGRIGNASGKINLNVNGDLTLSANSILNEVKVADSNLTYTANDASVAHAANHIGLDQAMLMLQGNANLAVENTLSGDQNSNLVVDSDKMTALSAQTIDLKGSITKKGQGRFLLSAERLSAENIILNAGSLVLSAKMENGKLIMNNGTLFAAGELNHVVSNAGSTLSTAMPTAKRSRARRALTEFNTLKLGSFEANGGSINLRVNNVSDNVQDWEHDQLLISGDVTGNPTTTVDLTLLGTVNGYSDQNNNGAYDNNEGISLIQVGGNTALGAFELADGNVLKNDLFNYTLVSFDKGASLASENKVNDNQSNFYDYRLQTQLIDSQGNTPSTRITVAAATATPTTTAVTETTTVTTPAVGSQTAASSSASSSLVSTPTTSETVTETINYRAQINPLIPSHIVASDLALTHNNMIYQNFERHSAPLLDDGQNMFVAYLNGKTDYKSSAGFLDYGYNAESRYNGWMVGGKVWQSEQQNRTLHLAVNHGKYHTTPQAADGASRGEYKTYGANMKFTQQFGDAYLALDTGYQHHKGDISANNDSATLVAKALRIGSEVGYRVSLGNIDLIPRLNVQLQRMNLKSNSDLFKIQYDNITAVTTNLGLRTHWNLDNLTLGLDTYYQHNSSSKGDLLVRSAIAERSFTSGGLGNSINVEAAAEYRIMPKFSLGVNVGYQHKVSHNATNNRNVSANIKYTF</sequence>
<dbReference type="EMBL" id="VDGV01000130">
    <property type="protein sequence ID" value="TNG88117.1"/>
    <property type="molecule type" value="Genomic_DNA"/>
</dbReference>
<organism evidence="10 11">
    <name type="scientific">Testudinibacter aquarius</name>
    <dbReference type="NCBI Taxonomy" id="1524974"/>
    <lineage>
        <taxon>Bacteria</taxon>
        <taxon>Pseudomonadati</taxon>
        <taxon>Pseudomonadota</taxon>
        <taxon>Gammaproteobacteria</taxon>
        <taxon>Pasteurellales</taxon>
        <taxon>Pasteurellaceae</taxon>
        <taxon>Testudinibacter</taxon>
    </lineage>
</organism>
<evidence type="ECO:0000256" key="3">
    <source>
        <dbReference type="ARBA" id="ARBA00012733"/>
    </source>
</evidence>
<dbReference type="EC" id="3.2.1.18" evidence="3"/>
<dbReference type="InterPro" id="IPR023364">
    <property type="entry name" value="Trans_sialidase_dom3"/>
</dbReference>
<protein>
    <recommendedName>
        <fullName evidence="3">exo-alpha-sialidase</fullName>
        <ecNumber evidence="3">3.2.1.18</ecNumber>
    </recommendedName>
</protein>
<evidence type="ECO:0000256" key="6">
    <source>
        <dbReference type="ARBA" id="ARBA00022801"/>
    </source>
</evidence>
<comment type="caution">
    <text evidence="10">The sequence shown here is derived from an EMBL/GenBank/DDBJ whole genome shotgun (WGS) entry which is preliminary data.</text>
</comment>
<dbReference type="Gene3D" id="2.160.20.20">
    <property type="match status" value="2"/>
</dbReference>
<dbReference type="PROSITE" id="PS51208">
    <property type="entry name" value="AUTOTRANSPORTER"/>
    <property type="match status" value="1"/>
</dbReference>
<keyword evidence="7" id="KW-0326">Glycosidase</keyword>
<dbReference type="InterPro" id="IPR011050">
    <property type="entry name" value="Pectin_lyase_fold/virulence"/>
</dbReference>
<dbReference type="InterPro" id="IPR036278">
    <property type="entry name" value="Sialidase_sf"/>
</dbReference>